<reference evidence="1" key="1">
    <citation type="submission" date="2024-05" db="EMBL/GenBank/DDBJ databases">
        <title>Planctomycetes of the genus Singulisphaera possess chitinolytic capabilities.</title>
        <authorList>
            <person name="Ivanova A."/>
        </authorList>
    </citation>
    <scope>NUCLEOTIDE SEQUENCE</scope>
    <source>
        <strain evidence="1">Ch08T</strain>
    </source>
</reference>
<sequence>MPRREFIKESRAGLVATTLNSPFVHASDKVGVKNSAVGAGDHRNE</sequence>
<organism evidence="1">
    <name type="scientific">Singulisphaera sp. Ch08</name>
    <dbReference type="NCBI Taxonomy" id="3120278"/>
    <lineage>
        <taxon>Bacteria</taxon>
        <taxon>Pseudomonadati</taxon>
        <taxon>Planctomycetota</taxon>
        <taxon>Planctomycetia</taxon>
        <taxon>Isosphaerales</taxon>
        <taxon>Isosphaeraceae</taxon>
        <taxon>Singulisphaera</taxon>
    </lineage>
</organism>
<proteinExistence type="predicted"/>
<evidence type="ECO:0008006" key="2">
    <source>
        <dbReference type="Google" id="ProtNLM"/>
    </source>
</evidence>
<protein>
    <recommendedName>
        <fullName evidence="2">Twin-arginine translocation signal domain-containing protein</fullName>
    </recommendedName>
</protein>
<gene>
    <name evidence="1" type="ORF">V5E97_15975</name>
</gene>
<dbReference type="RefSeq" id="WP_406700310.1">
    <property type="nucleotide sequence ID" value="NZ_CP155447.1"/>
</dbReference>
<accession>A0AAU7CPY6</accession>
<dbReference type="EMBL" id="CP155447">
    <property type="protein sequence ID" value="XBH07474.1"/>
    <property type="molecule type" value="Genomic_DNA"/>
</dbReference>
<evidence type="ECO:0000313" key="1">
    <source>
        <dbReference type="EMBL" id="XBH07474.1"/>
    </source>
</evidence>
<name>A0AAU7CPY6_9BACT</name>
<dbReference type="AlphaFoldDB" id="A0AAU7CPY6"/>